<evidence type="ECO:0000313" key="1">
    <source>
        <dbReference type="EMBL" id="QSO47714.1"/>
    </source>
</evidence>
<dbReference type="SUPFAM" id="SSF82689">
    <property type="entry name" value="Mechanosensitive channel protein MscS (YggB), C-terminal domain"/>
    <property type="match status" value="1"/>
</dbReference>
<dbReference type="AlphaFoldDB" id="A0A9X7VZS8"/>
<organism evidence="1 2">
    <name type="scientific">Alicyclobacillus mengziensis</name>
    <dbReference type="NCBI Taxonomy" id="2931921"/>
    <lineage>
        <taxon>Bacteria</taxon>
        <taxon>Bacillati</taxon>
        <taxon>Bacillota</taxon>
        <taxon>Bacilli</taxon>
        <taxon>Bacillales</taxon>
        <taxon>Alicyclobacillaceae</taxon>
        <taxon>Alicyclobacillus</taxon>
    </lineage>
</organism>
<dbReference type="KEGG" id="afx:JZ786_01260"/>
<dbReference type="Proteomes" id="UP000663505">
    <property type="component" value="Chromosome"/>
</dbReference>
<name>A0A9X7VZS8_9BACL</name>
<keyword evidence="2" id="KW-1185">Reference proteome</keyword>
<proteinExistence type="predicted"/>
<evidence type="ECO:0000313" key="2">
    <source>
        <dbReference type="Proteomes" id="UP000663505"/>
    </source>
</evidence>
<dbReference type="RefSeq" id="WP_206657058.1">
    <property type="nucleotide sequence ID" value="NZ_CP071182.1"/>
</dbReference>
<reference evidence="1 2" key="1">
    <citation type="submission" date="2021-02" db="EMBL/GenBank/DDBJ databases">
        <title>Alicyclobacillus curvatus sp. nov. and Alicyclobacillus mengziensis sp. nov., two acidophilic bacteria isolated from acid mine drainage.</title>
        <authorList>
            <person name="Huang Y."/>
        </authorList>
    </citation>
    <scope>NUCLEOTIDE SEQUENCE [LARGE SCALE GENOMIC DNA]</scope>
    <source>
        <strain evidence="1 2">S30H14</strain>
    </source>
</reference>
<gene>
    <name evidence="1" type="ORF">JZ786_01260</name>
</gene>
<sequence length="64" mass="7041">MVQQVTNYSRTKSLAVIDVGVNYNTDLQRAFDVAGIDIPVPQRVVEVKPSSTTLEPNSAHGRKE</sequence>
<protein>
    <submittedName>
        <fullName evidence="1">Uncharacterized protein</fullName>
    </submittedName>
</protein>
<dbReference type="InterPro" id="IPR011066">
    <property type="entry name" value="MscS_channel_C_sf"/>
</dbReference>
<accession>A0A9X7VZS8</accession>
<dbReference type="GO" id="GO:0016020">
    <property type="term" value="C:membrane"/>
    <property type="evidence" value="ECO:0007669"/>
    <property type="project" value="InterPro"/>
</dbReference>
<dbReference type="EMBL" id="CP071182">
    <property type="protein sequence ID" value="QSO47714.1"/>
    <property type="molecule type" value="Genomic_DNA"/>
</dbReference>